<dbReference type="EMBL" id="LR900018">
    <property type="protein sequence ID" value="CAD7243798.1"/>
    <property type="molecule type" value="Genomic_DNA"/>
</dbReference>
<name>A0A7R8X5G2_9CRUS</name>
<dbReference type="OrthoDB" id="10013584at2759"/>
<gene>
    <name evidence="1" type="ORF">DSTB1V02_LOCUS3710</name>
</gene>
<sequence>MIEWEEPDKVSSGLYDSDHFEDDSLCSWNSEQEVVITNNWRGWRGPPTSTPTTSQASTYNRSTHILSVLVIADRSQLTAWSLFRGFFVSRPSRTVTQDKGDGQPSHV</sequence>
<evidence type="ECO:0000313" key="2">
    <source>
        <dbReference type="Proteomes" id="UP000677054"/>
    </source>
</evidence>
<organism evidence="1">
    <name type="scientific">Darwinula stevensoni</name>
    <dbReference type="NCBI Taxonomy" id="69355"/>
    <lineage>
        <taxon>Eukaryota</taxon>
        <taxon>Metazoa</taxon>
        <taxon>Ecdysozoa</taxon>
        <taxon>Arthropoda</taxon>
        <taxon>Crustacea</taxon>
        <taxon>Oligostraca</taxon>
        <taxon>Ostracoda</taxon>
        <taxon>Podocopa</taxon>
        <taxon>Podocopida</taxon>
        <taxon>Darwinulocopina</taxon>
        <taxon>Darwinuloidea</taxon>
        <taxon>Darwinulidae</taxon>
        <taxon>Darwinula</taxon>
    </lineage>
</organism>
<dbReference type="Proteomes" id="UP000677054">
    <property type="component" value="Unassembled WGS sequence"/>
</dbReference>
<dbReference type="AlphaFoldDB" id="A0A7R8X5G2"/>
<protein>
    <submittedName>
        <fullName evidence="1">Uncharacterized protein</fullName>
    </submittedName>
</protein>
<proteinExistence type="predicted"/>
<keyword evidence="2" id="KW-1185">Reference proteome</keyword>
<feature type="non-terminal residue" evidence="1">
    <location>
        <position position="1"/>
    </location>
</feature>
<reference evidence="1" key="1">
    <citation type="submission" date="2020-11" db="EMBL/GenBank/DDBJ databases">
        <authorList>
            <person name="Tran Van P."/>
        </authorList>
    </citation>
    <scope>NUCLEOTIDE SEQUENCE</scope>
</reference>
<dbReference type="EMBL" id="CAJPEV010000501">
    <property type="protein sequence ID" value="CAG0885893.1"/>
    <property type="molecule type" value="Genomic_DNA"/>
</dbReference>
<accession>A0A7R8X5G2</accession>
<evidence type="ECO:0000313" key="1">
    <source>
        <dbReference type="EMBL" id="CAD7243798.1"/>
    </source>
</evidence>